<keyword evidence="3" id="KW-1185">Reference proteome</keyword>
<dbReference type="PROSITE" id="PS51257">
    <property type="entry name" value="PROKAR_LIPOPROTEIN"/>
    <property type="match status" value="1"/>
</dbReference>
<feature type="domain" description="YhfM-like" evidence="1">
    <location>
        <begin position="52"/>
        <end position="135"/>
    </location>
</feature>
<dbReference type="KEGG" id="pdu:PDUR_22090"/>
<evidence type="ECO:0000313" key="3">
    <source>
        <dbReference type="Proteomes" id="UP000029409"/>
    </source>
</evidence>
<protein>
    <recommendedName>
        <fullName evidence="1">YhfM-like domain-containing protein</fullName>
    </recommendedName>
</protein>
<organism evidence="2 3">
    <name type="scientific">Paenibacillus durus</name>
    <name type="common">Paenibacillus azotofixans</name>
    <dbReference type="NCBI Taxonomy" id="44251"/>
    <lineage>
        <taxon>Bacteria</taxon>
        <taxon>Bacillati</taxon>
        <taxon>Bacillota</taxon>
        <taxon>Bacilli</taxon>
        <taxon>Bacillales</taxon>
        <taxon>Paenibacillaceae</taxon>
        <taxon>Paenibacillus</taxon>
    </lineage>
</organism>
<accession>A0A089HVA9</accession>
<dbReference type="OrthoDB" id="2920731at2"/>
<reference evidence="2 3" key="1">
    <citation type="submission" date="2014-08" db="EMBL/GenBank/DDBJ databases">
        <title>Comparative genomics of the Paenibacillus odorifer group.</title>
        <authorList>
            <person name="den Bakker H.C."/>
            <person name="Tsai Y.-C."/>
            <person name="Martin N."/>
            <person name="Korlach J."/>
            <person name="Wiedmann M."/>
        </authorList>
    </citation>
    <scope>NUCLEOTIDE SEQUENCE [LARGE SCALE GENOMIC DNA]</scope>
    <source>
        <strain evidence="2 3">DSM 1735</strain>
    </source>
</reference>
<proteinExistence type="predicted"/>
<dbReference type="InterPro" id="IPR058780">
    <property type="entry name" value="YhfM-like_dom"/>
</dbReference>
<dbReference type="Pfam" id="PF26353">
    <property type="entry name" value="YhfM"/>
    <property type="match status" value="1"/>
</dbReference>
<dbReference type="eggNOG" id="ENOG502ZIGG">
    <property type="taxonomic scope" value="Bacteria"/>
</dbReference>
<dbReference type="Proteomes" id="UP000029409">
    <property type="component" value="Chromosome"/>
</dbReference>
<name>A0A089HVA9_PAEDU</name>
<sequence length="136" mass="15495">MINIHKRYLIAILLILVIVTGCNSKTDSNDSITSIRLDCLQPIKDELCESKYFENAQSIKIFEEAINNAIKMKGELNYIAEYNLTVTFANNTTKDYHLSLGSDRTMNGLLVDQSDTSQGYEIPMKYANHLRDLLKK</sequence>
<gene>
    <name evidence="2" type="ORF">PDUR_22090</name>
</gene>
<evidence type="ECO:0000259" key="1">
    <source>
        <dbReference type="Pfam" id="PF26353"/>
    </source>
</evidence>
<dbReference type="RefSeq" id="WP_042208076.1">
    <property type="nucleotide sequence ID" value="NZ_CP009288.1"/>
</dbReference>
<evidence type="ECO:0000313" key="2">
    <source>
        <dbReference type="EMBL" id="AIQ14293.1"/>
    </source>
</evidence>
<dbReference type="AlphaFoldDB" id="A0A089HVA9"/>
<dbReference type="EMBL" id="CP009288">
    <property type="protein sequence ID" value="AIQ14293.1"/>
    <property type="molecule type" value="Genomic_DNA"/>
</dbReference>